<dbReference type="PANTHER" id="PTHR35798">
    <property type="entry name" value="CELL DIVISION PROTEIN SEPF"/>
    <property type="match status" value="1"/>
</dbReference>
<dbReference type="PANTHER" id="PTHR35798:SF1">
    <property type="entry name" value="CELL DIVISION PROTEIN SEPF"/>
    <property type="match status" value="1"/>
</dbReference>
<dbReference type="EMBL" id="CP031038">
    <property type="protein sequence ID" value="QDZ21468.1"/>
    <property type="molecule type" value="Genomic_DNA"/>
</dbReference>
<reference evidence="4 5" key="1">
    <citation type="submission" date="2018-07" db="EMBL/GenBank/DDBJ databases">
        <title>The complete nuclear genome of the prasinophyte Chloropicon primus (CCMP1205).</title>
        <authorList>
            <person name="Pombert J.-F."/>
            <person name="Otis C."/>
            <person name="Turmel M."/>
            <person name="Lemieux C."/>
        </authorList>
    </citation>
    <scope>NUCLEOTIDE SEQUENCE [LARGE SCALE GENOMIC DNA]</scope>
    <source>
        <strain evidence="4 5">CCMP1205</strain>
    </source>
</reference>
<dbReference type="InterPro" id="IPR007561">
    <property type="entry name" value="Cell_div_SepF/SepF-rel"/>
</dbReference>
<sequence length="173" mass="18587">MATTDRMRMMRTSVQCGGGRGMVGRPGRRVQVPRALPSFKRTMRSDLFTGKKDEMEGMAANVLIFLPKAFEDAGSGALNALGMGKPVLVNLNFIHGVAEQQRLLDFVTGGCFALGGSQTKVAEGVVLFTPKGCTVSTLPLEPAAPQAVDETLAREMQLDVAQDAGWVDSWIQE</sequence>
<evidence type="ECO:0000256" key="2">
    <source>
        <dbReference type="ARBA" id="ARBA00023210"/>
    </source>
</evidence>
<name>A0A5B8MLF7_9CHLO</name>
<evidence type="ECO:0008006" key="6">
    <source>
        <dbReference type="Google" id="ProtNLM"/>
    </source>
</evidence>
<dbReference type="Proteomes" id="UP000316726">
    <property type="component" value="Chromosome 5"/>
</dbReference>
<keyword evidence="3" id="KW-0131">Cell cycle</keyword>
<evidence type="ECO:0000313" key="5">
    <source>
        <dbReference type="Proteomes" id="UP000316726"/>
    </source>
</evidence>
<keyword evidence="1" id="KW-0132">Cell division</keyword>
<keyword evidence="5" id="KW-1185">Reference proteome</keyword>
<dbReference type="Pfam" id="PF04472">
    <property type="entry name" value="SepF"/>
    <property type="match status" value="1"/>
</dbReference>
<accession>A0A5B8MLF7</accession>
<proteinExistence type="predicted"/>
<evidence type="ECO:0000256" key="3">
    <source>
        <dbReference type="ARBA" id="ARBA00023306"/>
    </source>
</evidence>
<dbReference type="Gene3D" id="3.30.110.150">
    <property type="entry name" value="SepF-like protein"/>
    <property type="match status" value="1"/>
</dbReference>
<gene>
    <name evidence="4" type="ORF">A3770_05p39860</name>
</gene>
<dbReference type="AlphaFoldDB" id="A0A5B8MLF7"/>
<evidence type="ECO:0000256" key="1">
    <source>
        <dbReference type="ARBA" id="ARBA00022618"/>
    </source>
</evidence>
<evidence type="ECO:0000313" key="4">
    <source>
        <dbReference type="EMBL" id="QDZ21468.1"/>
    </source>
</evidence>
<dbReference type="InterPro" id="IPR038594">
    <property type="entry name" value="SepF-like_sf"/>
</dbReference>
<dbReference type="GO" id="GO:0051301">
    <property type="term" value="P:cell division"/>
    <property type="evidence" value="ECO:0007669"/>
    <property type="project" value="UniProtKB-KW"/>
</dbReference>
<protein>
    <recommendedName>
        <fullName evidence="6">Cell division protein SepF</fullName>
    </recommendedName>
</protein>
<dbReference type="InterPro" id="IPR023052">
    <property type="entry name" value="Cell_div_SepF"/>
</dbReference>
<organism evidence="4 5">
    <name type="scientific">Chloropicon primus</name>
    <dbReference type="NCBI Taxonomy" id="1764295"/>
    <lineage>
        <taxon>Eukaryota</taxon>
        <taxon>Viridiplantae</taxon>
        <taxon>Chlorophyta</taxon>
        <taxon>Chloropicophyceae</taxon>
        <taxon>Chloropicales</taxon>
        <taxon>Chloropicaceae</taxon>
        <taxon>Chloropicon</taxon>
    </lineage>
</organism>
<keyword evidence="2" id="KW-0717">Septation</keyword>